<evidence type="ECO:0000256" key="2">
    <source>
        <dbReference type="ARBA" id="ARBA00022888"/>
    </source>
</evidence>
<protein>
    <recommendedName>
        <fullName evidence="4">Glutamine amidotransferase type-2 domain-containing protein</fullName>
    </recommendedName>
</protein>
<dbReference type="InterPro" id="IPR001962">
    <property type="entry name" value="Asn_synthase"/>
</dbReference>
<dbReference type="PANTHER" id="PTHR45937:SF1">
    <property type="entry name" value="ASPARAGINE SYNTHETASE DOMAIN-CONTAINING PROTEIN 1"/>
    <property type="match status" value="1"/>
</dbReference>
<organism evidence="5 6">
    <name type="scientific">Plasmodiophora brassicae</name>
    <name type="common">Clubroot disease agent</name>
    <dbReference type="NCBI Taxonomy" id="37360"/>
    <lineage>
        <taxon>Eukaryota</taxon>
        <taxon>Sar</taxon>
        <taxon>Rhizaria</taxon>
        <taxon>Endomyxa</taxon>
        <taxon>Phytomyxea</taxon>
        <taxon>Plasmodiophorida</taxon>
        <taxon>Plasmodiophoridae</taxon>
        <taxon>Plasmodiophora</taxon>
    </lineage>
</organism>
<feature type="domain" description="Glutamine amidotransferase type-2" evidence="4">
    <location>
        <begin position="2"/>
        <end position="189"/>
    </location>
</feature>
<accession>A0A3P3Y9U5</accession>
<dbReference type="GO" id="GO:0004066">
    <property type="term" value="F:asparagine synthase (glutamine-hydrolyzing) activity"/>
    <property type="evidence" value="ECO:0007669"/>
    <property type="project" value="InterPro"/>
</dbReference>
<dbReference type="PROSITE" id="PS51278">
    <property type="entry name" value="GATASE_TYPE_2"/>
    <property type="match status" value="1"/>
</dbReference>
<gene>
    <name evidence="5" type="ORF">PLBR_LOCUS4150</name>
</gene>
<dbReference type="Gene3D" id="3.40.50.620">
    <property type="entry name" value="HUPs"/>
    <property type="match status" value="1"/>
</dbReference>
<sequence length="543" mass="59877">MCGIWCGDGDVPLQWLERRGPDHCGVAAIPASPLRLAASVLHVRGRVPTTQPAVCDNGDLLAFNGELFDDDAVPSGESDTTFLRDVLRECRGDPAEIARSLSRVRGPFAIVYYAHASRRLFLCRDMLGRRSLLTRQQPFAIASVADGASSQWRELPCTGVFWRSVDDDGNDDAKGVTLEPWPHVRGEAQLGADPVLPVMPMPSLKQPPHMELLERLLRSVRRRTTLLDRQVDGAPIGILFSGGLDCTVLAALADRCLPTGCPIDLLNFAFGSSPLAVPDRQTALNALVELRRCCPGREYRLVAIDVTLEDVRNEAQRLAALLHPHRTVMDMNLGAVLWFSSRGRGRVLHDSGHTTLIQSAHCRYVGDGGDGQFGNAVDLYGSDDLWRPYTSASRVLLSGLGADELFGGYGRHRTAFRRGGWPEAAREIDADFRRLHRRNLGRDDRLCADHGRDTLYPYLDRDVHGFVRALDLKQVARLDAAGGDKRILRQAAAELGLHHVARLQKRAIQFGTRIANRKVPGTQPLDLDDLHAQLGNITRIVPV</sequence>
<evidence type="ECO:0000256" key="3">
    <source>
        <dbReference type="ARBA" id="ARBA00022962"/>
    </source>
</evidence>
<dbReference type="SUPFAM" id="SSF56235">
    <property type="entry name" value="N-terminal nucleophile aminohydrolases (Ntn hydrolases)"/>
    <property type="match status" value="1"/>
</dbReference>
<dbReference type="Gene3D" id="3.60.20.10">
    <property type="entry name" value="Glutamine Phosphoribosylpyrophosphate, subunit 1, domain 1"/>
    <property type="match status" value="1"/>
</dbReference>
<dbReference type="InterPro" id="IPR051857">
    <property type="entry name" value="Asn_synthetase_domain"/>
</dbReference>
<keyword evidence="5" id="KW-0496">Mitochondrion</keyword>
<evidence type="ECO:0000313" key="5">
    <source>
        <dbReference type="EMBL" id="SPQ96935.1"/>
    </source>
</evidence>
<dbReference type="CDD" id="cd01991">
    <property type="entry name" value="Asn_synthase_B_C"/>
    <property type="match status" value="1"/>
</dbReference>
<dbReference type="Pfam" id="PF00733">
    <property type="entry name" value="Asn_synthase"/>
    <property type="match status" value="2"/>
</dbReference>
<dbReference type="Pfam" id="PF13537">
    <property type="entry name" value="GATase_7"/>
    <property type="match status" value="1"/>
</dbReference>
<keyword evidence="3" id="KW-0315">Glutamine amidotransferase</keyword>
<dbReference type="InterPro" id="IPR017932">
    <property type="entry name" value="GATase_2_dom"/>
</dbReference>
<reference evidence="5 6" key="1">
    <citation type="submission" date="2018-03" db="EMBL/GenBank/DDBJ databases">
        <authorList>
            <person name="Fogelqvist J."/>
        </authorList>
    </citation>
    <scope>NUCLEOTIDE SEQUENCE [LARGE SCALE GENOMIC DNA]</scope>
</reference>
<dbReference type="EMBL" id="OVEO01000006">
    <property type="protein sequence ID" value="SPQ96935.1"/>
    <property type="molecule type" value="Genomic_DNA"/>
</dbReference>
<keyword evidence="2" id="KW-0061">Asparagine biosynthesis</keyword>
<evidence type="ECO:0000256" key="1">
    <source>
        <dbReference type="ARBA" id="ARBA00022605"/>
    </source>
</evidence>
<evidence type="ECO:0000259" key="4">
    <source>
        <dbReference type="PROSITE" id="PS51278"/>
    </source>
</evidence>
<proteinExistence type="predicted"/>
<dbReference type="GO" id="GO:0006529">
    <property type="term" value="P:asparagine biosynthetic process"/>
    <property type="evidence" value="ECO:0007669"/>
    <property type="project" value="UniProtKB-KW"/>
</dbReference>
<dbReference type="SUPFAM" id="SSF52402">
    <property type="entry name" value="Adenine nucleotide alpha hydrolases-like"/>
    <property type="match status" value="1"/>
</dbReference>
<geneLocation type="mitochondrion" evidence="5"/>
<dbReference type="InterPro" id="IPR029055">
    <property type="entry name" value="Ntn_hydrolases_N"/>
</dbReference>
<keyword evidence="1" id="KW-0028">Amino-acid biosynthesis</keyword>
<evidence type="ECO:0000313" key="6">
    <source>
        <dbReference type="Proteomes" id="UP000290189"/>
    </source>
</evidence>
<name>A0A3P3Y9U5_PLABS</name>
<dbReference type="PANTHER" id="PTHR45937">
    <property type="entry name" value="ASPARAGINE SYNTHETASE DOMAIN-CONTAINING PROTEIN 1"/>
    <property type="match status" value="1"/>
</dbReference>
<dbReference type="Proteomes" id="UP000290189">
    <property type="component" value="Unassembled WGS sequence"/>
</dbReference>
<dbReference type="AlphaFoldDB" id="A0A3P3Y9U5"/>
<dbReference type="InterPro" id="IPR014729">
    <property type="entry name" value="Rossmann-like_a/b/a_fold"/>
</dbReference>